<gene>
    <name evidence="1" type="ORF">GCM10018980_76580</name>
</gene>
<dbReference type="EMBL" id="BNBF01000049">
    <property type="protein sequence ID" value="GHG77961.1"/>
    <property type="molecule type" value="Genomic_DNA"/>
</dbReference>
<evidence type="ECO:0000313" key="2">
    <source>
        <dbReference type="Proteomes" id="UP000619355"/>
    </source>
</evidence>
<dbReference type="Proteomes" id="UP000619355">
    <property type="component" value="Unassembled WGS sequence"/>
</dbReference>
<dbReference type="Gene3D" id="3.40.50.2000">
    <property type="entry name" value="Glycogen Phosphorylase B"/>
    <property type="match status" value="1"/>
</dbReference>
<comment type="caution">
    <text evidence="1">The sequence shown here is derived from an EMBL/GenBank/DDBJ whole genome shotgun (WGS) entry which is preliminary data.</text>
</comment>
<keyword evidence="2" id="KW-1185">Reference proteome</keyword>
<reference evidence="2" key="1">
    <citation type="journal article" date="2019" name="Int. J. Syst. Evol. Microbiol.">
        <title>The Global Catalogue of Microorganisms (GCM) 10K type strain sequencing project: providing services to taxonomists for standard genome sequencing and annotation.</title>
        <authorList>
            <consortium name="The Broad Institute Genomics Platform"/>
            <consortium name="The Broad Institute Genome Sequencing Center for Infectious Disease"/>
            <person name="Wu L."/>
            <person name="Ma J."/>
        </authorList>
    </citation>
    <scope>NUCLEOTIDE SEQUENCE [LARGE SCALE GENOMIC DNA]</scope>
    <source>
        <strain evidence="2">JCM 4253</strain>
    </source>
</reference>
<evidence type="ECO:0000313" key="1">
    <source>
        <dbReference type="EMBL" id="GHG77961.1"/>
    </source>
</evidence>
<dbReference type="RefSeq" id="WP_229900910.1">
    <property type="nucleotide sequence ID" value="NZ_BNBF01000049.1"/>
</dbReference>
<proteinExistence type="predicted"/>
<accession>A0A919F4C5</accession>
<organism evidence="1 2">
    <name type="scientific">Streptomyces capoamus</name>
    <dbReference type="NCBI Taxonomy" id="68183"/>
    <lineage>
        <taxon>Bacteria</taxon>
        <taxon>Bacillati</taxon>
        <taxon>Actinomycetota</taxon>
        <taxon>Actinomycetes</taxon>
        <taxon>Kitasatosporales</taxon>
        <taxon>Streptomycetaceae</taxon>
        <taxon>Streptomyces</taxon>
    </lineage>
</organism>
<dbReference type="AlphaFoldDB" id="A0A919F4C5"/>
<sequence length="70" mass="7563">MVTVPQVNDQPVNAVRIADLGLGRHLPQEEATVSALREAVFSVASDPAVARRVTETRARMRRLGGASRPN</sequence>
<protein>
    <submittedName>
        <fullName evidence="1">Uncharacterized protein</fullName>
    </submittedName>
</protein>
<name>A0A919F4C5_9ACTN</name>
<dbReference type="SUPFAM" id="SSF53756">
    <property type="entry name" value="UDP-Glycosyltransferase/glycogen phosphorylase"/>
    <property type="match status" value="1"/>
</dbReference>